<protein>
    <submittedName>
        <fullName evidence="2">Uncharacterized protein</fullName>
    </submittedName>
</protein>
<evidence type="ECO:0000313" key="3">
    <source>
        <dbReference type="Proteomes" id="UP001151760"/>
    </source>
</evidence>
<reference evidence="2" key="2">
    <citation type="submission" date="2022-01" db="EMBL/GenBank/DDBJ databases">
        <authorList>
            <person name="Yamashiro T."/>
            <person name="Shiraishi A."/>
            <person name="Satake H."/>
            <person name="Nakayama K."/>
        </authorList>
    </citation>
    <scope>NUCLEOTIDE SEQUENCE</scope>
</reference>
<feature type="region of interest" description="Disordered" evidence="1">
    <location>
        <begin position="170"/>
        <end position="202"/>
    </location>
</feature>
<dbReference type="Proteomes" id="UP001151760">
    <property type="component" value="Unassembled WGS sequence"/>
</dbReference>
<reference evidence="2" key="1">
    <citation type="journal article" date="2022" name="Int. J. Mol. Sci.">
        <title>Draft Genome of Tanacetum Coccineum: Genomic Comparison of Closely Related Tanacetum-Family Plants.</title>
        <authorList>
            <person name="Yamashiro T."/>
            <person name="Shiraishi A."/>
            <person name="Nakayama K."/>
            <person name="Satake H."/>
        </authorList>
    </citation>
    <scope>NUCLEOTIDE SEQUENCE</scope>
</reference>
<sequence>MAAISNVPQLVNKKRGLYSAVAPRLVSGKFNKWKKRMLCYLTGIEPYYIQCIKDGLFKPKMIEGFDKPESQWTPDERRVVNQDQHLKSIIISCLPDDIIESDFQENFDDEVDDRSSEEYLRDPELEFHERVLLANSKRFIKKKNNFSSQKANEDTELSKGFQPKFTPKLIQSSQHTQSSQNEPKFQKEYKDEYKKNEEEVSNNEEMAQVKVLMALADDELSVGKNHARNDEWIDITMNSRKRDDLLALKQAKLEAVTFQIQNTDLKKLNHALQDQLKEERKKKILDGEQLTKSSSKKDCKGNPFIPASLDYDHEMVLKSKDWVERHYRDSKLPNFNTERILVLKSQVVNECLKLIDALTDPESSKESGSEPQTPLHLLKNL</sequence>
<feature type="compositionally biased region" description="Basic and acidic residues" evidence="1">
    <location>
        <begin position="184"/>
        <end position="198"/>
    </location>
</feature>
<name>A0ABQ5C6P7_9ASTR</name>
<organism evidence="2 3">
    <name type="scientific">Tanacetum coccineum</name>
    <dbReference type="NCBI Taxonomy" id="301880"/>
    <lineage>
        <taxon>Eukaryota</taxon>
        <taxon>Viridiplantae</taxon>
        <taxon>Streptophyta</taxon>
        <taxon>Embryophyta</taxon>
        <taxon>Tracheophyta</taxon>
        <taxon>Spermatophyta</taxon>
        <taxon>Magnoliopsida</taxon>
        <taxon>eudicotyledons</taxon>
        <taxon>Gunneridae</taxon>
        <taxon>Pentapetalae</taxon>
        <taxon>asterids</taxon>
        <taxon>campanulids</taxon>
        <taxon>Asterales</taxon>
        <taxon>Asteraceae</taxon>
        <taxon>Asteroideae</taxon>
        <taxon>Anthemideae</taxon>
        <taxon>Anthemidinae</taxon>
        <taxon>Tanacetum</taxon>
    </lineage>
</organism>
<feature type="compositionally biased region" description="Polar residues" evidence="1">
    <location>
        <begin position="170"/>
        <end position="183"/>
    </location>
</feature>
<feature type="region of interest" description="Disordered" evidence="1">
    <location>
        <begin position="359"/>
        <end position="381"/>
    </location>
</feature>
<evidence type="ECO:0000256" key="1">
    <source>
        <dbReference type="SAM" id="MobiDB-lite"/>
    </source>
</evidence>
<gene>
    <name evidence="2" type="ORF">Tco_0890676</name>
</gene>
<comment type="caution">
    <text evidence="2">The sequence shown here is derived from an EMBL/GenBank/DDBJ whole genome shotgun (WGS) entry which is preliminary data.</text>
</comment>
<evidence type="ECO:0000313" key="2">
    <source>
        <dbReference type="EMBL" id="GJT20739.1"/>
    </source>
</evidence>
<keyword evidence="3" id="KW-1185">Reference proteome</keyword>
<dbReference type="EMBL" id="BQNB010013829">
    <property type="protein sequence ID" value="GJT20739.1"/>
    <property type="molecule type" value="Genomic_DNA"/>
</dbReference>
<proteinExistence type="predicted"/>
<accession>A0ABQ5C6P7</accession>